<evidence type="ECO:0000256" key="3">
    <source>
        <dbReference type="ARBA" id="ARBA00022448"/>
    </source>
</evidence>
<comment type="similarity">
    <text evidence="2 10">Belongs to the sodium:solute symporter (SSF) (TC 2.A.21) family.</text>
</comment>
<feature type="transmembrane region" description="Helical" evidence="11">
    <location>
        <begin position="219"/>
        <end position="240"/>
    </location>
</feature>
<dbReference type="EMBL" id="RNRV01000002">
    <property type="protein sequence ID" value="MHO03171.1"/>
    <property type="molecule type" value="Genomic_DNA"/>
</dbReference>
<evidence type="ECO:0000256" key="9">
    <source>
        <dbReference type="ARBA" id="ARBA00023201"/>
    </source>
</evidence>
<keyword evidence="7" id="KW-0915">Sodium</keyword>
<feature type="transmembrane region" description="Helical" evidence="11">
    <location>
        <begin position="461"/>
        <end position="482"/>
    </location>
</feature>
<feature type="transmembrane region" description="Helical" evidence="11">
    <location>
        <begin position="178"/>
        <end position="199"/>
    </location>
</feature>
<evidence type="ECO:0000256" key="5">
    <source>
        <dbReference type="ARBA" id="ARBA00022847"/>
    </source>
</evidence>
<feature type="transmembrane region" description="Helical" evidence="11">
    <location>
        <begin position="526"/>
        <end position="543"/>
    </location>
</feature>
<keyword evidence="5" id="KW-0769">Symport</keyword>
<dbReference type="InterPro" id="IPR001734">
    <property type="entry name" value="Na/solute_symporter"/>
</dbReference>
<keyword evidence="9" id="KW-0739">Sodium transport</keyword>
<dbReference type="Pfam" id="PF00474">
    <property type="entry name" value="SSF"/>
    <property type="match status" value="2"/>
</dbReference>
<gene>
    <name evidence="12" type="ORF">D9F05_02040</name>
</gene>
<name>A0A3L0WX82_ECOLX</name>
<feature type="transmembrane region" description="Helical" evidence="11">
    <location>
        <begin position="141"/>
        <end position="166"/>
    </location>
</feature>
<evidence type="ECO:0000256" key="4">
    <source>
        <dbReference type="ARBA" id="ARBA00022692"/>
    </source>
</evidence>
<evidence type="ECO:0000256" key="11">
    <source>
        <dbReference type="SAM" id="Phobius"/>
    </source>
</evidence>
<feature type="transmembrane region" description="Helical" evidence="11">
    <location>
        <begin position="549"/>
        <end position="568"/>
    </location>
</feature>
<dbReference type="AlphaFoldDB" id="A0A3L0WX82"/>
<feature type="transmembrane region" description="Helical" evidence="11">
    <location>
        <begin position="421"/>
        <end position="441"/>
    </location>
</feature>
<evidence type="ECO:0000313" key="12">
    <source>
        <dbReference type="EMBL" id="MHO03171.1"/>
    </source>
</evidence>
<dbReference type="GO" id="GO:0005886">
    <property type="term" value="C:plasma membrane"/>
    <property type="evidence" value="ECO:0007669"/>
    <property type="project" value="TreeGrafter"/>
</dbReference>
<feature type="transmembrane region" description="Helical" evidence="11">
    <location>
        <begin position="71"/>
        <end position="92"/>
    </location>
</feature>
<dbReference type="GO" id="GO:0006814">
    <property type="term" value="P:sodium ion transport"/>
    <property type="evidence" value="ECO:0007669"/>
    <property type="project" value="UniProtKB-KW"/>
</dbReference>
<feature type="transmembrane region" description="Helical" evidence="11">
    <location>
        <begin position="316"/>
        <end position="338"/>
    </location>
</feature>
<dbReference type="InterPro" id="IPR050277">
    <property type="entry name" value="Sodium:Solute_Symporter"/>
</dbReference>
<keyword evidence="3" id="KW-0813">Transport</keyword>
<proteinExistence type="inferred from homology"/>
<feature type="transmembrane region" description="Helical" evidence="11">
    <location>
        <begin position="39"/>
        <end position="59"/>
    </location>
</feature>
<comment type="caution">
    <text evidence="12">The sequence shown here is derived from an EMBL/GenBank/DDBJ whole genome shotgun (WGS) entry which is preliminary data.</text>
</comment>
<evidence type="ECO:0000256" key="2">
    <source>
        <dbReference type="ARBA" id="ARBA00006434"/>
    </source>
</evidence>
<evidence type="ECO:0000256" key="8">
    <source>
        <dbReference type="ARBA" id="ARBA00023136"/>
    </source>
</evidence>
<feature type="transmembrane region" description="Helical" evidence="11">
    <location>
        <begin position="118"/>
        <end position="135"/>
    </location>
</feature>
<feature type="transmembrane region" description="Helical" evidence="11">
    <location>
        <begin position="6"/>
        <end position="27"/>
    </location>
</feature>
<keyword evidence="9" id="KW-0406">Ion transport</keyword>
<comment type="subcellular location">
    <subcellularLocation>
        <location evidence="1">Membrane</location>
        <topology evidence="1">Multi-pass membrane protein</topology>
    </subcellularLocation>
</comment>
<evidence type="ECO:0000256" key="10">
    <source>
        <dbReference type="RuleBase" id="RU362091"/>
    </source>
</evidence>
<dbReference type="PANTHER" id="PTHR48086">
    <property type="entry name" value="SODIUM/PROLINE SYMPORTER-RELATED"/>
    <property type="match status" value="1"/>
</dbReference>
<dbReference type="InterPro" id="IPR038377">
    <property type="entry name" value="Na/Glc_symporter_sf"/>
</dbReference>
<sequence length="588" mass="64425">MELIDFAIVIGYFIFIVLAAFGFRRFALDSHHFINGGNAMPWWMAGATAFMTQFSAWTFTGAAGKAFTDGVAILALFWGNALGFFIAARFFAARYRKLRVETPMDVIAQRFGRPTERLFTWLQFPLSTLTAAIWLNGLAYIISAISGIDIVPTLLVTGLFITLISASGGAWAVNATNVIQLVLILAITLITGAYALWLADGPGPLITHFPGNFWLGSEMPHSSLLLGWVAMVLLQQTVSTNNANSCYRFLVTRNEPDARKAARLAGVLFIVGPVMWFIPPWFSAGQGVDLGSSYPQLGEQAINGAYLHFVTHMMPAGTLGLALAAMLAATISPMSTALNRNAGIFIRNIYQAPHHSEARLLKAGRWITLLNGFLATLLAWAIAKQDKLGFFELVMAVSSLIQMPLTIPALLAVIVRRTPDWAGWSTVLVGTLVSASLYLGFHPTQLPAWLGGSTLTPREAADLTFAVTVLAHLVVTCGFFLLTRLWYQPKGYAPQRARQVARFFANLKRPLQPSEITLGNPRQTLLLGRLLLLLSFLLSPLVWLATDYLHGLIVLAVLLAGMGLYLSARREIRLIRTSAPHKEKRTPD</sequence>
<keyword evidence="8 11" id="KW-0472">Membrane</keyword>
<reference evidence="12" key="1">
    <citation type="submission" date="2018-10" db="EMBL/GenBank/DDBJ databases">
        <authorList>
            <consortium name="NARMS: The National Antimicrobial Resistance Monitoring System"/>
        </authorList>
    </citation>
    <scope>NUCLEOTIDE SEQUENCE [LARGE SCALE GENOMIC DNA]</scope>
    <source>
        <strain evidence="12">CVM N17EC0388</strain>
    </source>
</reference>
<dbReference type="PANTHER" id="PTHR48086:SF7">
    <property type="entry name" value="SODIUM-SOLUTE SYMPORTER-RELATED"/>
    <property type="match status" value="1"/>
</dbReference>
<dbReference type="PROSITE" id="PS50283">
    <property type="entry name" value="NA_SOLUT_SYMP_3"/>
    <property type="match status" value="1"/>
</dbReference>
<evidence type="ECO:0000256" key="1">
    <source>
        <dbReference type="ARBA" id="ARBA00004141"/>
    </source>
</evidence>
<feature type="transmembrane region" description="Helical" evidence="11">
    <location>
        <begin position="261"/>
        <end position="282"/>
    </location>
</feature>
<keyword evidence="4 11" id="KW-0812">Transmembrane</keyword>
<keyword evidence="6 11" id="KW-1133">Transmembrane helix</keyword>
<evidence type="ECO:0000256" key="7">
    <source>
        <dbReference type="ARBA" id="ARBA00023053"/>
    </source>
</evidence>
<organism evidence="12">
    <name type="scientific">Escherichia coli</name>
    <dbReference type="NCBI Taxonomy" id="562"/>
    <lineage>
        <taxon>Bacteria</taxon>
        <taxon>Pseudomonadati</taxon>
        <taxon>Pseudomonadota</taxon>
        <taxon>Gammaproteobacteria</taxon>
        <taxon>Enterobacterales</taxon>
        <taxon>Enterobacteriaceae</taxon>
        <taxon>Escherichia</taxon>
    </lineage>
</organism>
<protein>
    <submittedName>
        <fullName evidence="12">Transporter</fullName>
    </submittedName>
</protein>
<accession>A0A3L0WX82</accession>
<dbReference type="GO" id="GO:0015293">
    <property type="term" value="F:symporter activity"/>
    <property type="evidence" value="ECO:0007669"/>
    <property type="project" value="UniProtKB-KW"/>
</dbReference>
<feature type="transmembrane region" description="Helical" evidence="11">
    <location>
        <begin position="389"/>
        <end position="414"/>
    </location>
</feature>
<feature type="transmembrane region" description="Helical" evidence="11">
    <location>
        <begin position="366"/>
        <end position="383"/>
    </location>
</feature>
<dbReference type="Gene3D" id="1.20.1730.10">
    <property type="entry name" value="Sodium/glucose cotransporter"/>
    <property type="match status" value="1"/>
</dbReference>
<evidence type="ECO:0000256" key="6">
    <source>
        <dbReference type="ARBA" id="ARBA00022989"/>
    </source>
</evidence>